<dbReference type="NCBIfam" id="NF033587">
    <property type="entry name" value="transpos_IS6"/>
    <property type="match status" value="1"/>
</dbReference>
<proteinExistence type="predicted"/>
<keyword evidence="1" id="KW-0815">Transposition</keyword>
<keyword evidence="2" id="KW-0238">DNA-binding</keyword>
<keyword evidence="3" id="KW-0233">DNA recombination</keyword>
<evidence type="ECO:0000256" key="1">
    <source>
        <dbReference type="ARBA" id="ARBA00022578"/>
    </source>
</evidence>
<organism evidence="5 6">
    <name type="scientific">Brumicola pallidula DSM 14239 = ACAM 615</name>
    <dbReference type="NCBI Taxonomy" id="1121922"/>
    <lineage>
        <taxon>Bacteria</taxon>
        <taxon>Pseudomonadati</taxon>
        <taxon>Pseudomonadota</taxon>
        <taxon>Gammaproteobacteria</taxon>
        <taxon>Alteromonadales</taxon>
        <taxon>Alteromonadaceae</taxon>
        <taxon>Brumicola</taxon>
    </lineage>
</organism>
<feature type="domain" description="DDE" evidence="4">
    <location>
        <begin position="70"/>
        <end position="198"/>
    </location>
</feature>
<dbReference type="PANTHER" id="PTHR35528:SF3">
    <property type="entry name" value="BLL1675 PROTEIN"/>
    <property type="match status" value="1"/>
</dbReference>
<gene>
    <name evidence="5" type="ORF">GPAL_2699</name>
</gene>
<dbReference type="InterPro" id="IPR052183">
    <property type="entry name" value="IS_Transposase"/>
</dbReference>
<dbReference type="AlphaFoldDB" id="K7A202"/>
<dbReference type="PANTHER" id="PTHR35528">
    <property type="entry name" value="BLL1675 PROTEIN"/>
    <property type="match status" value="1"/>
</dbReference>
<protein>
    <submittedName>
        <fullName evidence="5">Integrase catalytic region</fullName>
    </submittedName>
</protein>
<evidence type="ECO:0000259" key="4">
    <source>
        <dbReference type="Pfam" id="PF13610"/>
    </source>
</evidence>
<dbReference type="Proteomes" id="UP000006251">
    <property type="component" value="Unassembled WGS sequence"/>
</dbReference>
<evidence type="ECO:0000256" key="3">
    <source>
        <dbReference type="ARBA" id="ARBA00023172"/>
    </source>
</evidence>
<dbReference type="GO" id="GO:0006310">
    <property type="term" value="P:DNA recombination"/>
    <property type="evidence" value="ECO:0007669"/>
    <property type="project" value="UniProtKB-KW"/>
</dbReference>
<accession>K7A202</accession>
<reference evidence="6" key="1">
    <citation type="journal article" date="2014" name="Environ. Microbiol.">
        <title>Comparative genomics of the marine bacterial genus Glaciecola reveals the high degree of genomic diversity and genomic characteristic for cold adaptation.</title>
        <authorList>
            <person name="Qin Q.L."/>
            <person name="Xie B.B."/>
            <person name="Yu Y."/>
            <person name="Shu Y.L."/>
            <person name="Rong J.C."/>
            <person name="Zhang Y.J."/>
            <person name="Zhao D.L."/>
            <person name="Chen X.L."/>
            <person name="Zhang X.Y."/>
            <person name="Chen B."/>
            <person name="Zhou B.C."/>
            <person name="Zhang Y.Z."/>
        </authorList>
    </citation>
    <scope>NUCLEOTIDE SEQUENCE [LARGE SCALE GENOMIC DNA]</scope>
    <source>
        <strain evidence="6">ACAM 615</strain>
    </source>
</reference>
<evidence type="ECO:0000313" key="6">
    <source>
        <dbReference type="Proteomes" id="UP000006251"/>
    </source>
</evidence>
<dbReference type="InterPro" id="IPR032874">
    <property type="entry name" value="DDE_dom"/>
</dbReference>
<name>K7A202_9ALTE</name>
<evidence type="ECO:0000313" key="5">
    <source>
        <dbReference type="EMBL" id="GAC29550.1"/>
    </source>
</evidence>
<dbReference type="GO" id="GO:0003677">
    <property type="term" value="F:DNA binding"/>
    <property type="evidence" value="ECO:0007669"/>
    <property type="project" value="UniProtKB-KW"/>
</dbReference>
<comment type="caution">
    <text evidence="5">The sequence shown here is derived from an EMBL/GenBank/DDBJ whole genome shotgun (WGS) entry which is preliminary data.</text>
</comment>
<dbReference type="OrthoDB" id="4315389at2"/>
<dbReference type="GO" id="GO:0032196">
    <property type="term" value="P:transposition"/>
    <property type="evidence" value="ECO:0007669"/>
    <property type="project" value="UniProtKB-KW"/>
</dbReference>
<dbReference type="STRING" id="1121922.GCA_000428905_03811"/>
<dbReference type="EMBL" id="BAEQ01000046">
    <property type="protein sequence ID" value="GAC29550.1"/>
    <property type="molecule type" value="Genomic_DNA"/>
</dbReference>
<evidence type="ECO:0000256" key="2">
    <source>
        <dbReference type="ARBA" id="ARBA00023125"/>
    </source>
</evidence>
<keyword evidence="6" id="KW-1185">Reference proteome</keyword>
<dbReference type="Pfam" id="PF13610">
    <property type="entry name" value="DDE_Tnp_IS240"/>
    <property type="match status" value="1"/>
</dbReference>
<sequence length="230" mass="27192">MYAGYHYPPQVISHAVWLYHRFTLSFRDVEELLAARGIIVSYETVRNWCVKFGNQYSSQIRKKRGQLGDMWYLDEVFVKINGVLHYLWRAVDQDGDELDFLVQKRRNKKAAMMFFKKLLKGQQATPLKIVTDKLRSYSAARREIMPSVAHSTQQYENNRCELSHQPGRQQEPQMRRFKSQGQAQRFLTCHGIVNNLFRLGRHKMQAGNYRILRERAFSEWTRVSCVQNLA</sequence>
<dbReference type="RefSeq" id="WP_006012670.1">
    <property type="nucleotide sequence ID" value="NZ_AUAV01000027.1"/>
</dbReference>
<dbReference type="InterPro" id="IPR047930">
    <property type="entry name" value="Transpos_IS6"/>
</dbReference>